<dbReference type="EMBL" id="JAGZCC010000074">
    <property type="protein sequence ID" value="MBS5589028.1"/>
    <property type="molecule type" value="Genomic_DNA"/>
</dbReference>
<dbReference type="NCBIfam" id="TIGR02870">
    <property type="entry name" value="spore_II_D"/>
    <property type="match status" value="1"/>
</dbReference>
<gene>
    <name evidence="2" type="primary">spoIID</name>
    <name evidence="2" type="ORF">KHX14_09530</name>
</gene>
<dbReference type="GO" id="GO:0030435">
    <property type="term" value="P:sporulation resulting in formation of a cellular spore"/>
    <property type="evidence" value="ECO:0007669"/>
    <property type="project" value="InterPro"/>
</dbReference>
<protein>
    <submittedName>
        <fullName evidence="2">Stage II sporulation protein D</fullName>
    </submittedName>
</protein>
<dbReference type="RefSeq" id="WP_303887991.1">
    <property type="nucleotide sequence ID" value="NZ_JAGZCC010000074.1"/>
</dbReference>
<dbReference type="AlphaFoldDB" id="A0A943I3Z7"/>
<dbReference type="Pfam" id="PF08486">
    <property type="entry name" value="SpoIID"/>
    <property type="match status" value="1"/>
</dbReference>
<dbReference type="Proteomes" id="UP000751224">
    <property type="component" value="Unassembled WGS sequence"/>
</dbReference>
<dbReference type="PANTHER" id="PTHR30032:SF4">
    <property type="entry name" value="AMIDASE ENHANCER"/>
    <property type="match status" value="1"/>
</dbReference>
<dbReference type="NCBIfam" id="TIGR02669">
    <property type="entry name" value="SpoIID_LytB"/>
    <property type="match status" value="1"/>
</dbReference>
<dbReference type="InterPro" id="IPR013486">
    <property type="entry name" value="SpoIID/LytB"/>
</dbReference>
<dbReference type="InterPro" id="IPR014225">
    <property type="entry name" value="Spore_II_D_firmicutes"/>
</dbReference>
<dbReference type="PANTHER" id="PTHR30032">
    <property type="entry name" value="N-ACETYLMURAMOYL-L-ALANINE AMIDASE-RELATED"/>
    <property type="match status" value="1"/>
</dbReference>
<feature type="domain" description="Sporulation stage II protein D amidase enhancer LytB N-terminal" evidence="1">
    <location>
        <begin position="58"/>
        <end position="147"/>
    </location>
</feature>
<reference evidence="2" key="1">
    <citation type="submission" date="2021-02" db="EMBL/GenBank/DDBJ databases">
        <title>Infant gut strain persistence is associated with maternal origin, phylogeny, and functional potential including surface adhesion and iron acquisition.</title>
        <authorList>
            <person name="Lou Y.C."/>
        </authorList>
    </citation>
    <scope>NUCLEOTIDE SEQUENCE</scope>
    <source>
        <strain evidence="2">L3_108_000G1_dasL3_108_000G1_metabat.metabat.11</strain>
    </source>
</reference>
<accession>A0A943I3Z7</accession>
<dbReference type="InterPro" id="IPR013693">
    <property type="entry name" value="SpoIID/LytB_N"/>
</dbReference>
<dbReference type="GO" id="GO:0030288">
    <property type="term" value="C:outer membrane-bounded periplasmic space"/>
    <property type="evidence" value="ECO:0007669"/>
    <property type="project" value="TreeGrafter"/>
</dbReference>
<proteinExistence type="predicted"/>
<organism evidence="2 3">
    <name type="scientific">Thomasclavelia spiroformis</name>
    <dbReference type="NCBI Taxonomy" id="29348"/>
    <lineage>
        <taxon>Bacteria</taxon>
        <taxon>Bacillati</taxon>
        <taxon>Bacillota</taxon>
        <taxon>Erysipelotrichia</taxon>
        <taxon>Erysipelotrichales</taxon>
        <taxon>Coprobacillaceae</taxon>
        <taxon>Thomasclavelia</taxon>
    </lineage>
</organism>
<evidence type="ECO:0000259" key="1">
    <source>
        <dbReference type="Pfam" id="PF08486"/>
    </source>
</evidence>
<evidence type="ECO:0000313" key="3">
    <source>
        <dbReference type="Proteomes" id="UP000751224"/>
    </source>
</evidence>
<comment type="caution">
    <text evidence="2">The sequence shown here is derived from an EMBL/GenBank/DDBJ whole genome shotgun (WGS) entry which is preliminary data.</text>
</comment>
<sequence>MKEISVKFGIVFLIVIIFLSMSYPQINQFQNNKDSSEVIDGVKKETRDVKVAVTVNDNVDYVDLDEYLLGVVAGEMPANFEKEALKAQVVASRTYVYNRNLSVDNTTNTQVYLSDDEMKKKWGNDYEEYYQKIENAIVETKNEVMMYQGDYISALFFSSSNGYTENVEDYFDSNALPYLRSVDSHWDLTIDPKNTRQITFTKDELQSKFSCKNLDFNIIAYKKSGRVETLSVDGKEYSGREVREKLGLPSSCFTIDFINNKYIFTTKGNGHGVGMSQYGAQAMALEGASYKDILNHYYTEIEIVNN</sequence>
<evidence type="ECO:0000313" key="2">
    <source>
        <dbReference type="EMBL" id="MBS5589028.1"/>
    </source>
</evidence>
<dbReference type="InterPro" id="IPR051922">
    <property type="entry name" value="Bact_Sporulation_Assoc"/>
</dbReference>
<name>A0A943I3Z7_9FIRM</name>